<accession>A0A6B8VS17</accession>
<dbReference type="Pfam" id="PF06993">
    <property type="entry name" value="DUF1304"/>
    <property type="match status" value="1"/>
</dbReference>
<keyword evidence="3" id="KW-1185">Reference proteome</keyword>
<feature type="transmembrane region" description="Helical" evidence="1">
    <location>
        <begin position="115"/>
        <end position="135"/>
    </location>
</feature>
<evidence type="ECO:0000313" key="2">
    <source>
        <dbReference type="EMBL" id="QGU06923.1"/>
    </source>
</evidence>
<dbReference type="AlphaFoldDB" id="A0A6B8VS17"/>
<reference evidence="2 3" key="1">
    <citation type="submission" date="2019-11" db="EMBL/GenBank/DDBJ databases">
        <title>Complete genome sequence of Corynebacterium kalinowskii 1959, a novel Corynebacterium species isolated from soil of a small paddock in Vilsendorf, Germany.</title>
        <authorList>
            <person name="Schaffert L."/>
            <person name="Ruwe M."/>
            <person name="Milse J."/>
            <person name="Hanuschka K."/>
            <person name="Ortseifen V."/>
            <person name="Droste J."/>
            <person name="Brandt D."/>
            <person name="Schlueter L."/>
            <person name="Kutter Y."/>
            <person name="Vinke S."/>
            <person name="Viehoefer P."/>
            <person name="Jacob L."/>
            <person name="Luebke N.-C."/>
            <person name="Schulte-Berndt E."/>
            <person name="Hain C."/>
            <person name="Linder M."/>
            <person name="Schmidt P."/>
            <person name="Wollenschlaeger L."/>
            <person name="Luttermann T."/>
            <person name="Thieme E."/>
            <person name="Hassa J."/>
            <person name="Haak M."/>
            <person name="Wittchen M."/>
            <person name="Mentz A."/>
            <person name="Persicke M."/>
            <person name="Busche T."/>
            <person name="Ruckert C."/>
        </authorList>
    </citation>
    <scope>NUCLEOTIDE SEQUENCE [LARGE SCALE GENOMIC DNA]</scope>
    <source>
        <strain evidence="2 3">2039</strain>
    </source>
</reference>
<feature type="transmembrane region" description="Helical" evidence="1">
    <location>
        <begin position="12"/>
        <end position="31"/>
    </location>
</feature>
<dbReference type="RefSeq" id="WP_156230482.1">
    <property type="nucleotide sequence ID" value="NZ_CP046455.1"/>
</dbReference>
<keyword evidence="1" id="KW-1133">Transmembrane helix</keyword>
<gene>
    <name evidence="2" type="ORF">COCCU_04885</name>
</gene>
<name>A0A6B8VS17_9CORY</name>
<feature type="transmembrane region" description="Helical" evidence="1">
    <location>
        <begin position="81"/>
        <end position="103"/>
    </location>
</feature>
<keyword evidence="1" id="KW-0472">Membrane</keyword>
<evidence type="ECO:0008006" key="4">
    <source>
        <dbReference type="Google" id="ProtNLM"/>
    </source>
</evidence>
<keyword evidence="1" id="KW-0812">Transmembrane</keyword>
<evidence type="ECO:0000313" key="3">
    <source>
        <dbReference type="Proteomes" id="UP000424462"/>
    </source>
</evidence>
<protein>
    <recommendedName>
        <fullName evidence="4">DUF1304 domain-containing protein</fullName>
    </recommendedName>
</protein>
<organism evidence="2 3">
    <name type="scientific">Corynebacterium occultum</name>
    <dbReference type="NCBI Taxonomy" id="2675219"/>
    <lineage>
        <taxon>Bacteria</taxon>
        <taxon>Bacillati</taxon>
        <taxon>Actinomycetota</taxon>
        <taxon>Actinomycetes</taxon>
        <taxon>Mycobacteriales</taxon>
        <taxon>Corynebacteriaceae</taxon>
        <taxon>Corynebacterium</taxon>
    </lineage>
</organism>
<dbReference type="Proteomes" id="UP000424462">
    <property type="component" value="Chromosome"/>
</dbReference>
<sequence length="136" mass="14639">MELPLNLVSQIAALLGAITLLLVAPVEMFFYERPAARKFLRVESKNLEDVQMWAFLIGFRNLIAAGGVLTGLLLIWSGHGLSGSIIVLTASCYMLLSGLAMGLSDLLGFWKPRGGSIRGMIGSSLPPLMVIIAAFF</sequence>
<proteinExistence type="predicted"/>
<evidence type="ECO:0000256" key="1">
    <source>
        <dbReference type="SAM" id="Phobius"/>
    </source>
</evidence>
<dbReference type="KEGG" id="cok:COCCU_04885"/>
<dbReference type="EMBL" id="CP046455">
    <property type="protein sequence ID" value="QGU06923.1"/>
    <property type="molecule type" value="Genomic_DNA"/>
</dbReference>
<feature type="transmembrane region" description="Helical" evidence="1">
    <location>
        <begin position="52"/>
        <end position="75"/>
    </location>
</feature>
<dbReference type="InterPro" id="IPR009732">
    <property type="entry name" value="DUF1304"/>
</dbReference>